<dbReference type="OrthoDB" id="678846at2"/>
<protein>
    <submittedName>
        <fullName evidence="1">Mobilization protein</fullName>
    </submittedName>
</protein>
<proteinExistence type="predicted"/>
<evidence type="ECO:0000313" key="1">
    <source>
        <dbReference type="EMBL" id="TKC04316.1"/>
    </source>
</evidence>
<dbReference type="Proteomes" id="UP000307244">
    <property type="component" value="Unassembled WGS sequence"/>
</dbReference>
<name>A0A4U1CGT0_9SPHI</name>
<dbReference type="RefSeq" id="WP_136837309.1">
    <property type="nucleotide sequence ID" value="NZ_SWBQ01000005.1"/>
</dbReference>
<sequence length="134" mass="15575">MSKKKTSEDELLKHNLIIRVNDSLHQKLTKLLTESDCQSIAEVARKILTSQKINCFYKDASMNEPMEEMALIRKELKAIGVNINQQTRYFNACKTDAEKKFHSDQTVALFTKVEGKVERLFELISKLAERWLQK</sequence>
<keyword evidence="2" id="KW-1185">Reference proteome</keyword>
<reference evidence="1 2" key="1">
    <citation type="submission" date="2019-04" db="EMBL/GenBank/DDBJ databases">
        <title>Pedobacter sp. RP-3-15 sp. nov., isolated from Arctic soil.</title>
        <authorList>
            <person name="Dahal R.H."/>
            <person name="Kim D.-U."/>
        </authorList>
    </citation>
    <scope>NUCLEOTIDE SEQUENCE [LARGE SCALE GENOMIC DNA]</scope>
    <source>
        <strain evidence="1 2">RP-3-15</strain>
    </source>
</reference>
<dbReference type="InterPro" id="IPR045788">
    <property type="entry name" value="MobC_2"/>
</dbReference>
<organism evidence="1 2">
    <name type="scientific">Pedobacter frigoris</name>
    <dbReference type="NCBI Taxonomy" id="2571272"/>
    <lineage>
        <taxon>Bacteria</taxon>
        <taxon>Pseudomonadati</taxon>
        <taxon>Bacteroidota</taxon>
        <taxon>Sphingobacteriia</taxon>
        <taxon>Sphingobacteriales</taxon>
        <taxon>Sphingobacteriaceae</taxon>
        <taxon>Pedobacter</taxon>
    </lineage>
</organism>
<gene>
    <name evidence="1" type="ORF">FA047_17170</name>
</gene>
<dbReference type="Pfam" id="PF19514">
    <property type="entry name" value="MobC_2"/>
    <property type="match status" value="1"/>
</dbReference>
<evidence type="ECO:0000313" key="2">
    <source>
        <dbReference type="Proteomes" id="UP000307244"/>
    </source>
</evidence>
<dbReference type="AlphaFoldDB" id="A0A4U1CGT0"/>
<dbReference type="EMBL" id="SWBQ01000005">
    <property type="protein sequence ID" value="TKC04316.1"/>
    <property type="molecule type" value="Genomic_DNA"/>
</dbReference>
<accession>A0A4U1CGT0</accession>
<comment type="caution">
    <text evidence="1">The sequence shown here is derived from an EMBL/GenBank/DDBJ whole genome shotgun (WGS) entry which is preliminary data.</text>
</comment>